<sequence length="389" mass="43021">MPPKAAKVELYEEMAALAGDLKASDLQESDAEDEEAEEEAPEDEEEPVAKKPARFQPGRFLGPSALRLRAMRRPASAKGAAVRQKPACNLRRPAAATIGDDDEGDGKRSQPKMRKLLQMMDSLPPETKSLWGQAARDPKGRRARETEIVNNLFHKVNGKLVLKLDSPWYQKEIEQKKSKFGQDSSEGIPRSVMIEKFRDGEEGLNRAIKAGGVQEWTVDGVPYCAIRTVQVGTRHDVVDKNRLSIGKNVTEEQAKKIQEAVNNMNFGFQLTKKETSKQASSDELPQKAIDKLSTALCILEKLLKDGEKMFDKLVTNGVPPAAEGIKDQLEVAVEACSVDKNALTKMYRFRKAADNSKLTIPAVQEALATCAVDCEKLKEAMSLAKRFAK</sequence>
<comment type="caution">
    <text evidence="2">The sequence shown here is derived from an EMBL/GenBank/DDBJ whole genome shotgun (WGS) entry which is preliminary data.</text>
</comment>
<gene>
    <name evidence="2" type="ORF">PCOR1329_LOCUS9407</name>
</gene>
<proteinExistence type="predicted"/>
<evidence type="ECO:0000313" key="3">
    <source>
        <dbReference type="Proteomes" id="UP001189429"/>
    </source>
</evidence>
<protein>
    <submittedName>
        <fullName evidence="2">Uncharacterized protein</fullName>
    </submittedName>
</protein>
<dbReference type="EMBL" id="CAUYUJ010002617">
    <property type="protein sequence ID" value="CAK0801574.1"/>
    <property type="molecule type" value="Genomic_DNA"/>
</dbReference>
<feature type="region of interest" description="Disordered" evidence="1">
    <location>
        <begin position="19"/>
        <end position="64"/>
    </location>
</feature>
<accession>A0ABN9Q720</accession>
<evidence type="ECO:0000313" key="2">
    <source>
        <dbReference type="EMBL" id="CAK0801574.1"/>
    </source>
</evidence>
<keyword evidence="3" id="KW-1185">Reference proteome</keyword>
<feature type="compositionally biased region" description="Acidic residues" evidence="1">
    <location>
        <begin position="27"/>
        <end position="46"/>
    </location>
</feature>
<evidence type="ECO:0000256" key="1">
    <source>
        <dbReference type="SAM" id="MobiDB-lite"/>
    </source>
</evidence>
<reference evidence="2" key="1">
    <citation type="submission" date="2023-10" db="EMBL/GenBank/DDBJ databases">
        <authorList>
            <person name="Chen Y."/>
            <person name="Shah S."/>
            <person name="Dougan E. K."/>
            <person name="Thang M."/>
            <person name="Chan C."/>
        </authorList>
    </citation>
    <scope>NUCLEOTIDE SEQUENCE [LARGE SCALE GENOMIC DNA]</scope>
</reference>
<organism evidence="2 3">
    <name type="scientific">Prorocentrum cordatum</name>
    <dbReference type="NCBI Taxonomy" id="2364126"/>
    <lineage>
        <taxon>Eukaryota</taxon>
        <taxon>Sar</taxon>
        <taxon>Alveolata</taxon>
        <taxon>Dinophyceae</taxon>
        <taxon>Prorocentrales</taxon>
        <taxon>Prorocentraceae</taxon>
        <taxon>Prorocentrum</taxon>
    </lineage>
</organism>
<name>A0ABN9Q720_9DINO</name>
<dbReference type="Proteomes" id="UP001189429">
    <property type="component" value="Unassembled WGS sequence"/>
</dbReference>